<dbReference type="GO" id="GO:0048731">
    <property type="term" value="P:system development"/>
    <property type="evidence" value="ECO:0007669"/>
    <property type="project" value="UniProtKB-ARBA"/>
</dbReference>
<keyword evidence="5" id="KW-0519">Myristate</keyword>
<evidence type="ECO:0000256" key="7">
    <source>
        <dbReference type="ARBA" id="ARBA00022892"/>
    </source>
</evidence>
<evidence type="ECO:0000256" key="3">
    <source>
        <dbReference type="ARBA" id="ARBA00011984"/>
    </source>
</evidence>
<dbReference type="InterPro" id="IPR006689">
    <property type="entry name" value="Small_GTPase_ARF/SAR"/>
</dbReference>
<keyword evidence="10 13" id="KW-0342">GTP-binding</keyword>
<dbReference type="GO" id="GO:0051649">
    <property type="term" value="P:establishment of localization in cell"/>
    <property type="evidence" value="ECO:0007669"/>
    <property type="project" value="UniProtKB-ARBA"/>
</dbReference>
<dbReference type="GO" id="GO:0015031">
    <property type="term" value="P:protein transport"/>
    <property type="evidence" value="ECO:0007669"/>
    <property type="project" value="UniProtKB-KW"/>
</dbReference>
<comment type="catalytic activity">
    <reaction evidence="12">
        <text>GTP + H2O = GDP + phosphate + H(+)</text>
        <dbReference type="Rhea" id="RHEA:19669"/>
        <dbReference type="ChEBI" id="CHEBI:15377"/>
        <dbReference type="ChEBI" id="CHEBI:15378"/>
        <dbReference type="ChEBI" id="CHEBI:37565"/>
        <dbReference type="ChEBI" id="CHEBI:43474"/>
        <dbReference type="ChEBI" id="CHEBI:58189"/>
        <dbReference type="EC" id="3.6.5.2"/>
    </reaction>
</comment>
<dbReference type="NCBIfam" id="TIGR00231">
    <property type="entry name" value="small_GTP"/>
    <property type="match status" value="1"/>
</dbReference>
<evidence type="ECO:0000256" key="6">
    <source>
        <dbReference type="ARBA" id="ARBA00022741"/>
    </source>
</evidence>
<dbReference type="InterPro" id="IPR005225">
    <property type="entry name" value="Small_GTP-bd"/>
</dbReference>
<keyword evidence="16" id="KW-1185">Reference proteome</keyword>
<dbReference type="FunFam" id="3.40.50.300:FF:003500">
    <property type="entry name" value="ADP-ribosylation factor 1"/>
    <property type="match status" value="1"/>
</dbReference>
<evidence type="ECO:0000256" key="11">
    <source>
        <dbReference type="ARBA" id="ARBA00023288"/>
    </source>
</evidence>
<dbReference type="HOGENOM" id="CLU_040729_14_2_1"/>
<dbReference type="SMART" id="SM00177">
    <property type="entry name" value="ARF"/>
    <property type="match status" value="1"/>
</dbReference>
<evidence type="ECO:0000256" key="9">
    <source>
        <dbReference type="ARBA" id="ARBA00023034"/>
    </source>
</evidence>
<dbReference type="GO" id="GO:0003925">
    <property type="term" value="F:G protein activity"/>
    <property type="evidence" value="ECO:0007669"/>
    <property type="project" value="UniProtKB-EC"/>
</dbReference>
<protein>
    <recommendedName>
        <fullName evidence="3">small monomeric GTPase</fullName>
        <ecNumber evidence="3">3.6.5.2</ecNumber>
    </recommendedName>
</protein>
<keyword evidence="6 13" id="KW-0547">Nucleotide-binding</keyword>
<dbReference type="GO" id="GO:0016192">
    <property type="term" value="P:vesicle-mediated transport"/>
    <property type="evidence" value="ECO:0007669"/>
    <property type="project" value="UniProtKB-KW"/>
</dbReference>
<sequence>MYQAKTSSVRSGSKKKCKNSNDWIGRCWEDDNSLSPKARRSSCNYANNRIHSKTVKYKNLSFNVWDIGGQDKIRPLWKYYYKNTEGLIFVVDCNDQDRIQQARKELSLVLMEDDIKDVPLLVFANKQDLPNALSASNLAVELQLTDNKVTSWYIQSTCAVSGQGLFEGLDWLSQEILKKNF</sequence>
<dbReference type="PANTHER" id="PTHR11711">
    <property type="entry name" value="ADP RIBOSYLATION FACTOR-RELATED"/>
    <property type="match status" value="1"/>
</dbReference>
<dbReference type="PROSITE" id="PS51417">
    <property type="entry name" value="ARF"/>
    <property type="match status" value="1"/>
</dbReference>
<dbReference type="SMART" id="SM00178">
    <property type="entry name" value="SAR"/>
    <property type="match status" value="1"/>
</dbReference>
<dbReference type="GO" id="GO:0005525">
    <property type="term" value="F:GTP binding"/>
    <property type="evidence" value="ECO:0007669"/>
    <property type="project" value="UniProtKB-KW"/>
</dbReference>
<name>T1GSB7_MEGSC</name>
<evidence type="ECO:0000256" key="2">
    <source>
        <dbReference type="ARBA" id="ARBA00010290"/>
    </source>
</evidence>
<dbReference type="AlphaFoldDB" id="T1GSB7"/>
<accession>T1GSB7</accession>
<comment type="similarity">
    <text evidence="2 14">Belongs to the small GTPase superfamily. Arf family.</text>
</comment>
<dbReference type="Gene3D" id="3.40.50.300">
    <property type="entry name" value="P-loop containing nucleotide triphosphate hydrolases"/>
    <property type="match status" value="1"/>
</dbReference>
<dbReference type="EnsemblMetazoa" id="MESCA006570-RA">
    <property type="protein sequence ID" value="MESCA006570-PA"/>
    <property type="gene ID" value="MESCA006570"/>
</dbReference>
<comment type="subcellular location">
    <subcellularLocation>
        <location evidence="1">Golgi apparatus membrane</location>
        <topology evidence="1">Lipid-anchor</topology>
        <orientation evidence="1">Cytoplasmic side</orientation>
    </subcellularLocation>
</comment>
<dbReference type="Pfam" id="PF00025">
    <property type="entry name" value="Arf"/>
    <property type="match status" value="1"/>
</dbReference>
<dbReference type="EMBL" id="CAQQ02073354">
    <property type="status" value="NOT_ANNOTATED_CDS"/>
    <property type="molecule type" value="Genomic_DNA"/>
</dbReference>
<dbReference type="Proteomes" id="UP000015102">
    <property type="component" value="Unassembled WGS sequence"/>
</dbReference>
<dbReference type="EMBL" id="CAQQ02073353">
    <property type="status" value="NOT_ANNOTATED_CDS"/>
    <property type="molecule type" value="Genomic_DNA"/>
</dbReference>
<dbReference type="OMA" id="MRREWFV"/>
<keyword evidence="8" id="KW-0653">Protein transport</keyword>
<evidence type="ECO:0000313" key="15">
    <source>
        <dbReference type="EnsemblMetazoa" id="MESCA006570-PA"/>
    </source>
</evidence>
<feature type="binding site" evidence="13">
    <location>
        <position position="69"/>
    </location>
    <ligand>
        <name>GTP</name>
        <dbReference type="ChEBI" id="CHEBI:37565"/>
    </ligand>
</feature>
<keyword evidence="9" id="KW-0333">Golgi apparatus</keyword>
<evidence type="ECO:0000256" key="1">
    <source>
        <dbReference type="ARBA" id="ARBA00004444"/>
    </source>
</evidence>
<evidence type="ECO:0000256" key="14">
    <source>
        <dbReference type="RuleBase" id="RU003925"/>
    </source>
</evidence>
<dbReference type="EC" id="3.6.5.2" evidence="3"/>
<reference evidence="16" key="1">
    <citation type="submission" date="2013-02" db="EMBL/GenBank/DDBJ databases">
        <authorList>
            <person name="Hughes D."/>
        </authorList>
    </citation>
    <scope>NUCLEOTIDE SEQUENCE</scope>
    <source>
        <strain>Durham</strain>
        <strain evidence="16">NC isolate 2 -- Noor lab</strain>
    </source>
</reference>
<dbReference type="SUPFAM" id="SSF52540">
    <property type="entry name" value="P-loop containing nucleoside triphosphate hydrolases"/>
    <property type="match status" value="1"/>
</dbReference>
<keyword evidence="4" id="KW-0813">Transport</keyword>
<dbReference type="PRINTS" id="PR00328">
    <property type="entry name" value="SAR1GTPBP"/>
</dbReference>
<dbReference type="InterPro" id="IPR024156">
    <property type="entry name" value="Small_GTPase_ARF"/>
</dbReference>
<feature type="binding site" evidence="13">
    <location>
        <begin position="125"/>
        <end position="128"/>
    </location>
    <ligand>
        <name>GTP</name>
        <dbReference type="ChEBI" id="CHEBI:37565"/>
    </ligand>
</feature>
<evidence type="ECO:0000256" key="13">
    <source>
        <dbReference type="PIRSR" id="PIRSR606689-1"/>
    </source>
</evidence>
<evidence type="ECO:0000256" key="5">
    <source>
        <dbReference type="ARBA" id="ARBA00022707"/>
    </source>
</evidence>
<evidence type="ECO:0000313" key="16">
    <source>
        <dbReference type="Proteomes" id="UP000015102"/>
    </source>
</evidence>
<evidence type="ECO:0000256" key="4">
    <source>
        <dbReference type="ARBA" id="ARBA00022448"/>
    </source>
</evidence>
<organism evidence="15 16">
    <name type="scientific">Megaselia scalaris</name>
    <name type="common">Humpbacked fly</name>
    <name type="synonym">Phora scalaris</name>
    <dbReference type="NCBI Taxonomy" id="36166"/>
    <lineage>
        <taxon>Eukaryota</taxon>
        <taxon>Metazoa</taxon>
        <taxon>Ecdysozoa</taxon>
        <taxon>Arthropoda</taxon>
        <taxon>Hexapoda</taxon>
        <taxon>Insecta</taxon>
        <taxon>Pterygota</taxon>
        <taxon>Neoptera</taxon>
        <taxon>Endopterygota</taxon>
        <taxon>Diptera</taxon>
        <taxon>Brachycera</taxon>
        <taxon>Muscomorpha</taxon>
        <taxon>Platypezoidea</taxon>
        <taxon>Phoridae</taxon>
        <taxon>Megaseliini</taxon>
        <taxon>Megaselia</taxon>
    </lineage>
</organism>
<keyword evidence="11" id="KW-0449">Lipoprotein</keyword>
<dbReference type="GO" id="GO:0000139">
    <property type="term" value="C:Golgi membrane"/>
    <property type="evidence" value="ECO:0007669"/>
    <property type="project" value="UniProtKB-SubCell"/>
</dbReference>
<evidence type="ECO:0000256" key="12">
    <source>
        <dbReference type="ARBA" id="ARBA00048098"/>
    </source>
</evidence>
<proteinExistence type="inferred from homology"/>
<reference evidence="15" key="2">
    <citation type="submission" date="2015-06" db="UniProtKB">
        <authorList>
            <consortium name="EnsemblMetazoa"/>
        </authorList>
    </citation>
    <scope>IDENTIFICATION</scope>
</reference>
<keyword evidence="7" id="KW-0931">ER-Golgi transport</keyword>
<dbReference type="InterPro" id="IPR027417">
    <property type="entry name" value="P-loop_NTPase"/>
</dbReference>
<dbReference type="STRING" id="36166.T1GSB7"/>
<evidence type="ECO:0000256" key="10">
    <source>
        <dbReference type="ARBA" id="ARBA00023134"/>
    </source>
</evidence>
<evidence type="ECO:0000256" key="8">
    <source>
        <dbReference type="ARBA" id="ARBA00022927"/>
    </source>
</evidence>